<name>A0ABP0RVS8_9DINO</name>
<keyword evidence="4" id="KW-1185">Reference proteome</keyword>
<keyword evidence="2" id="KW-0812">Transmembrane</keyword>
<protein>
    <submittedName>
        <fullName evidence="3">Uncharacterized protein</fullName>
    </submittedName>
</protein>
<keyword evidence="2" id="KW-0472">Membrane</keyword>
<feature type="compositionally biased region" description="Basic and acidic residues" evidence="1">
    <location>
        <begin position="439"/>
        <end position="448"/>
    </location>
</feature>
<feature type="transmembrane region" description="Helical" evidence="2">
    <location>
        <begin position="152"/>
        <end position="171"/>
    </location>
</feature>
<comment type="caution">
    <text evidence="3">The sequence shown here is derived from an EMBL/GenBank/DDBJ whole genome shotgun (WGS) entry which is preliminary data.</text>
</comment>
<evidence type="ECO:0000256" key="1">
    <source>
        <dbReference type="SAM" id="MobiDB-lite"/>
    </source>
</evidence>
<sequence>MATAPSVHSARTSRSARSHRSTQSWHVRRNLLGWLWWAVGLIFVKIIYTISNVLLPVILLAQMIMLDNVVLQHHSLEALEWMWILLWAQLALLLHLVATNLGATRQNYGGLQWIIYCWIIAVMAGVLFFDTLPRMQLEQDALILDLLSSRSLITVMWLTPLFYAVLTFRTLKQLFQHRPQEEEQQTGKRRTSVTLDAALLQDMVWHTVIDMIDIVNMMFMDSAEQSEGASTQFLTYTHPDEVRRIQIAAGTFIILGLFFHQQSYPSIRCIGGSQSQESQAPDVVKARKRSAIISILLVDLPFFTIRTYIYTLGLSIPMTQLEIDGQEVHRPQLDKWWVKNILCMMLQDLGAKAMQLRFVQQAEQERSQSLRWWDVRRQAEGSASAQVSLRRKGLNYDANLINAYKDRHMTQNKLEYAFAELGALSDSPTTTQAASSIPGHEDKEHETTEVQRRSRCRCCCRSCWSKSITSFTIFCHTVMGLVLGWFIAKVDFTQVMNDMVLGQGLVTE</sequence>
<reference evidence="3 4" key="1">
    <citation type="submission" date="2024-02" db="EMBL/GenBank/DDBJ databases">
        <authorList>
            <person name="Chen Y."/>
            <person name="Shah S."/>
            <person name="Dougan E. K."/>
            <person name="Thang M."/>
            <person name="Chan C."/>
        </authorList>
    </citation>
    <scope>NUCLEOTIDE SEQUENCE [LARGE SCALE GENOMIC DNA]</scope>
</reference>
<feature type="transmembrane region" description="Helical" evidence="2">
    <location>
        <begin position="468"/>
        <end position="488"/>
    </location>
</feature>
<evidence type="ECO:0000256" key="2">
    <source>
        <dbReference type="SAM" id="Phobius"/>
    </source>
</evidence>
<evidence type="ECO:0000313" key="4">
    <source>
        <dbReference type="Proteomes" id="UP001642484"/>
    </source>
</evidence>
<dbReference type="Proteomes" id="UP001642484">
    <property type="component" value="Unassembled WGS sequence"/>
</dbReference>
<proteinExistence type="predicted"/>
<evidence type="ECO:0000313" key="3">
    <source>
        <dbReference type="EMBL" id="CAK9103372.1"/>
    </source>
</evidence>
<feature type="region of interest" description="Disordered" evidence="1">
    <location>
        <begin position="429"/>
        <end position="448"/>
    </location>
</feature>
<keyword evidence="2" id="KW-1133">Transmembrane helix</keyword>
<organism evidence="3 4">
    <name type="scientific">Durusdinium trenchii</name>
    <dbReference type="NCBI Taxonomy" id="1381693"/>
    <lineage>
        <taxon>Eukaryota</taxon>
        <taxon>Sar</taxon>
        <taxon>Alveolata</taxon>
        <taxon>Dinophyceae</taxon>
        <taxon>Suessiales</taxon>
        <taxon>Symbiodiniaceae</taxon>
        <taxon>Durusdinium</taxon>
    </lineage>
</organism>
<feature type="transmembrane region" description="Helical" evidence="2">
    <location>
        <begin position="81"/>
        <end position="101"/>
    </location>
</feature>
<feature type="transmembrane region" description="Helical" evidence="2">
    <location>
        <begin position="113"/>
        <end position="132"/>
    </location>
</feature>
<feature type="transmembrane region" description="Helical" evidence="2">
    <location>
        <begin position="34"/>
        <end position="61"/>
    </location>
</feature>
<gene>
    <name evidence="3" type="ORF">CCMP2556_LOCUS48551</name>
</gene>
<dbReference type="EMBL" id="CAXAMN010026473">
    <property type="protein sequence ID" value="CAK9103372.1"/>
    <property type="molecule type" value="Genomic_DNA"/>
</dbReference>
<accession>A0ABP0RVS8</accession>